<feature type="region of interest" description="Disordered" evidence="1">
    <location>
        <begin position="45"/>
        <end position="78"/>
    </location>
</feature>
<dbReference type="Pfam" id="PF04113">
    <property type="entry name" value="Gpi16"/>
    <property type="match status" value="1"/>
</dbReference>
<dbReference type="eggNOG" id="KOG2407">
    <property type="taxonomic scope" value="Eukaryota"/>
</dbReference>
<gene>
    <name evidence="4" type="primary">NDAI0C03560</name>
    <name evidence="4" type="ordered locus">NDAI_0C03560</name>
</gene>
<name>G0W8A5_NAUDC</name>
<dbReference type="EMBL" id="HE580269">
    <property type="protein sequence ID" value="CCD24016.1"/>
    <property type="molecule type" value="Genomic_DNA"/>
</dbReference>
<dbReference type="AlphaFoldDB" id="G0W8A5"/>
<keyword evidence="2" id="KW-1133">Transmembrane helix</keyword>
<keyword evidence="2" id="KW-0812">Transmembrane</keyword>
<dbReference type="HOGENOM" id="CLU_021459_2_1_1"/>
<dbReference type="KEGG" id="ndi:NDAI_0C03560"/>
<organism evidence="4 5">
    <name type="scientific">Naumovozyma dairenensis (strain ATCC 10597 / BCRC 20456 / CBS 421 / NBRC 0211 / NRRL Y-12639)</name>
    <name type="common">Saccharomyces dairenensis</name>
    <dbReference type="NCBI Taxonomy" id="1071378"/>
    <lineage>
        <taxon>Eukaryota</taxon>
        <taxon>Fungi</taxon>
        <taxon>Dikarya</taxon>
        <taxon>Ascomycota</taxon>
        <taxon>Saccharomycotina</taxon>
        <taxon>Saccharomycetes</taxon>
        <taxon>Saccharomycetales</taxon>
        <taxon>Saccharomycetaceae</taxon>
        <taxon>Naumovozyma</taxon>
    </lineage>
</organism>
<feature type="signal peptide" evidence="3">
    <location>
        <begin position="1"/>
        <end position="23"/>
    </location>
</feature>
<dbReference type="OMA" id="NHGHYIG"/>
<keyword evidence="2" id="KW-0472">Membrane</keyword>
<dbReference type="InterPro" id="IPR007245">
    <property type="entry name" value="PIG-T"/>
</dbReference>
<evidence type="ECO:0000313" key="4">
    <source>
        <dbReference type="EMBL" id="CCD24016.1"/>
    </source>
</evidence>
<evidence type="ECO:0000256" key="3">
    <source>
        <dbReference type="SAM" id="SignalP"/>
    </source>
</evidence>
<evidence type="ECO:0008006" key="6">
    <source>
        <dbReference type="Google" id="ProtNLM"/>
    </source>
</evidence>
<proteinExistence type="predicted"/>
<reference evidence="4 5" key="1">
    <citation type="journal article" date="2011" name="Proc. Natl. Acad. Sci. U.S.A.">
        <title>Evolutionary erosion of yeast sex chromosomes by mating-type switching accidents.</title>
        <authorList>
            <person name="Gordon J.L."/>
            <person name="Armisen D."/>
            <person name="Proux-Wera E."/>
            <person name="Oheigeartaigh S.S."/>
            <person name="Byrne K.P."/>
            <person name="Wolfe K.H."/>
        </authorList>
    </citation>
    <scope>NUCLEOTIDE SEQUENCE [LARGE SCALE GENOMIC DNA]</scope>
    <source>
        <strain evidence="5">ATCC 10597 / BCRC 20456 / CBS 421 / NBRC 0211 / NRRL Y-12639</strain>
    </source>
</reference>
<feature type="transmembrane region" description="Helical" evidence="2">
    <location>
        <begin position="595"/>
        <end position="618"/>
    </location>
</feature>
<feature type="compositionally biased region" description="Low complexity" evidence="1">
    <location>
        <begin position="45"/>
        <end position="58"/>
    </location>
</feature>
<dbReference type="Proteomes" id="UP000000689">
    <property type="component" value="Chromosome 3"/>
</dbReference>
<keyword evidence="3" id="KW-0732">Signal</keyword>
<dbReference type="GO" id="GO:0016255">
    <property type="term" value="P:attachment of GPI anchor to protein"/>
    <property type="evidence" value="ECO:0007669"/>
    <property type="project" value="EnsemblFungi"/>
</dbReference>
<evidence type="ECO:0000256" key="1">
    <source>
        <dbReference type="SAM" id="MobiDB-lite"/>
    </source>
</evidence>
<feature type="chain" id="PRO_5003410815" description="GPI transamidase component GPI16" evidence="3">
    <location>
        <begin position="24"/>
        <end position="667"/>
    </location>
</feature>
<protein>
    <recommendedName>
        <fullName evidence="6">GPI transamidase component GPI16</fullName>
    </recommendedName>
</protein>
<dbReference type="GeneID" id="11494761"/>
<dbReference type="STRING" id="1071378.G0W8A5"/>
<evidence type="ECO:0000313" key="5">
    <source>
        <dbReference type="Proteomes" id="UP000000689"/>
    </source>
</evidence>
<dbReference type="PANTHER" id="PTHR12959">
    <property type="entry name" value="GPI TRANSAMIDASE COMPONENT PIG-T-RELATED"/>
    <property type="match status" value="1"/>
</dbReference>
<dbReference type="PANTHER" id="PTHR12959:SF11">
    <property type="entry name" value="GPI TRANSAMIDASE COMPONENT PIG-T"/>
    <property type="match status" value="1"/>
</dbReference>
<dbReference type="RefSeq" id="XP_003669259.1">
    <property type="nucleotide sequence ID" value="XM_003669211.1"/>
</dbReference>
<keyword evidence="5" id="KW-1185">Reference proteome</keyword>
<dbReference type="OrthoDB" id="331263at2759"/>
<dbReference type="GO" id="GO:0042765">
    <property type="term" value="C:GPI-anchor transamidase complex"/>
    <property type="evidence" value="ECO:0007669"/>
    <property type="project" value="EnsemblFungi"/>
</dbReference>
<sequence>MFKRNATCLIFTTLLLFSRICYGQESNYSIYKNDNTEQLEEFRNSNTTSEVESSSSTVITASEDGSFPEGIQEPPLDPSITIQEGLSYPFREKLYVKPLPNNDLLTSFQFKMNSEEFAPSISSLNYGQYNHFTVFPKAIESVLHRTDTRQLHLRFTRGFWDAETWGRLPHDGFKSGGNGVELWAIIEAESKDNAYSKWKTLANSLSGLFCASINFIDSSKTTYPVTSFQPDNDQGLPVFANSKNQLYLIRAALANEPICTENLTPFLKLLPTKGKSGISTFLDGHKVFDSSWHSLSVDVITNCDVNQDKCKYETDAVVDMVTHVPYSLARNKNPIPKPLPAEQLRCDTNKPYDAFQCFPLPESTETEFDLSQIFGKTIKGSSMMSDIPSHICAIITSKWDVSIKVNGELFGTDDNCFELDGMDEYDLYLASSDTSDVTTLNEEVPLHVSRSLTGYGQDHGGLRTVFQNPTPMPITAIYFESLPWYMRLYLSSLKLESIDSSNLQLEDVIDSVYYNSAIDHKRPSHLEYTITIPANTTLAISCQFDKALLHFADYPPDANHGFEIESAVITVIKPFKYQIRTETLLLSLSTPDFSMPYNVIIITSTVIGLIYGTLYNLLVKKVVRVEQADKLIEQQAGLKKKLVAVVLKLKSKVVDRIKQKKVINFYI</sequence>
<evidence type="ECO:0000256" key="2">
    <source>
        <dbReference type="SAM" id="Phobius"/>
    </source>
</evidence>
<accession>G0W8A5</accession>